<evidence type="ECO:0000256" key="1">
    <source>
        <dbReference type="ARBA" id="ARBA00001298"/>
    </source>
</evidence>
<evidence type="ECO:0000313" key="9">
    <source>
        <dbReference type="Proteomes" id="UP000596202"/>
    </source>
</evidence>
<feature type="active site" description="Proton acceptor" evidence="5">
    <location>
        <position position="62"/>
    </location>
</feature>
<comment type="catalytic activity">
    <reaction evidence="1 7">
        <text>dTDP-4-dehydro-6-deoxy-alpha-D-glucose = dTDP-4-dehydro-beta-L-rhamnose</text>
        <dbReference type="Rhea" id="RHEA:16969"/>
        <dbReference type="ChEBI" id="CHEBI:57649"/>
        <dbReference type="ChEBI" id="CHEBI:62830"/>
        <dbReference type="EC" id="5.1.3.13"/>
    </reaction>
</comment>
<evidence type="ECO:0000256" key="5">
    <source>
        <dbReference type="PIRSR" id="PIRSR600888-1"/>
    </source>
</evidence>
<dbReference type="GeneID" id="93529424"/>
<dbReference type="PANTHER" id="PTHR21047:SF2">
    <property type="entry name" value="THYMIDINE DIPHOSPHO-4-KETO-RHAMNOSE 3,5-EPIMERASE"/>
    <property type="match status" value="1"/>
</dbReference>
<dbReference type="InterPro" id="IPR014710">
    <property type="entry name" value="RmlC-like_jellyroll"/>
</dbReference>
<dbReference type="GO" id="GO:0005829">
    <property type="term" value="C:cytosol"/>
    <property type="evidence" value="ECO:0007669"/>
    <property type="project" value="TreeGrafter"/>
</dbReference>
<accession>A0A9Q6ZAE4</accession>
<dbReference type="SUPFAM" id="SSF51182">
    <property type="entry name" value="RmlC-like cupins"/>
    <property type="match status" value="1"/>
</dbReference>
<evidence type="ECO:0000256" key="3">
    <source>
        <dbReference type="ARBA" id="ARBA00012098"/>
    </source>
</evidence>
<dbReference type="CDD" id="cd00438">
    <property type="entry name" value="cupin_RmlC"/>
    <property type="match status" value="1"/>
</dbReference>
<feature type="active site" description="Proton donor" evidence="5">
    <location>
        <position position="132"/>
    </location>
</feature>
<reference evidence="8 9" key="1">
    <citation type="submission" date="2021-01" db="EMBL/GenBank/DDBJ databases">
        <title>FDA dAtabase for Regulatory Grade micrObial Sequences (FDA-ARGOS): Supporting development and validation of Infectious Disease Dx tests.</title>
        <authorList>
            <person name="Sproer C."/>
            <person name="Gronow S."/>
            <person name="Severitt S."/>
            <person name="Schroder I."/>
            <person name="Tallon L."/>
            <person name="Sadzewicz L."/>
            <person name="Zhao X."/>
            <person name="Boylan J."/>
            <person name="Ott S."/>
            <person name="Bowen H."/>
            <person name="Vavikolanu K."/>
            <person name="Mehta A."/>
            <person name="Aluvathingal J."/>
            <person name="Nadendla S."/>
            <person name="Lowell S."/>
            <person name="Myers T."/>
            <person name="Yan Y."/>
            <person name="Sichtig H."/>
        </authorList>
    </citation>
    <scope>NUCLEOTIDE SEQUENCE [LARGE SCALE GENOMIC DNA]</scope>
    <source>
        <strain evidence="8 9">FDAARGOS_1131</strain>
    </source>
</reference>
<sequence length="182" mass="21081">MKVESTLFKDCFVLHPQIFKDDRGYFFESYNQVIFEKQTGLKVDFVQDNQSYSKKGTLRGLHFQKGKYQQAKLVRVVQGEVLDVIVDLRKNSPTYGQHLSLVLNDVEQKQLFIPRGFAHGFLVLSDTAVFAYKCDNYYAKEAEEGLFYKDPTLAIDWPVLDQAYIISDKDAILPYFNMIDPL</sequence>
<dbReference type="InterPro" id="IPR011051">
    <property type="entry name" value="RmlC_Cupin_sf"/>
</dbReference>
<dbReference type="Pfam" id="PF00908">
    <property type="entry name" value="dTDP_sugar_isom"/>
    <property type="match status" value="1"/>
</dbReference>
<keyword evidence="7 8" id="KW-0413">Isomerase</keyword>
<evidence type="ECO:0000256" key="4">
    <source>
        <dbReference type="ARBA" id="ARBA00019595"/>
    </source>
</evidence>
<dbReference type="GO" id="GO:0019305">
    <property type="term" value="P:dTDP-rhamnose biosynthetic process"/>
    <property type="evidence" value="ECO:0007669"/>
    <property type="project" value="UniProtKB-UniRule"/>
</dbReference>
<evidence type="ECO:0000256" key="7">
    <source>
        <dbReference type="RuleBase" id="RU364069"/>
    </source>
</evidence>
<organism evidence="8 9">
    <name type="scientific">Myroides odoratus</name>
    <name type="common">Flavobacterium odoratum</name>
    <dbReference type="NCBI Taxonomy" id="256"/>
    <lineage>
        <taxon>Bacteria</taxon>
        <taxon>Pseudomonadati</taxon>
        <taxon>Bacteroidota</taxon>
        <taxon>Flavobacteriia</taxon>
        <taxon>Flavobacteriales</taxon>
        <taxon>Flavobacteriaceae</taxon>
        <taxon>Myroides</taxon>
    </lineage>
</organism>
<dbReference type="RefSeq" id="WP_002988469.1">
    <property type="nucleotide sequence ID" value="NZ_CP068108.1"/>
</dbReference>
<dbReference type="EC" id="5.1.3.13" evidence="3 7"/>
<comment type="subunit">
    <text evidence="7">Homodimer.</text>
</comment>
<dbReference type="GO" id="GO:0000271">
    <property type="term" value="P:polysaccharide biosynthetic process"/>
    <property type="evidence" value="ECO:0007669"/>
    <property type="project" value="TreeGrafter"/>
</dbReference>
<dbReference type="PANTHER" id="PTHR21047">
    <property type="entry name" value="DTDP-6-DEOXY-D-GLUCOSE-3,5 EPIMERASE"/>
    <property type="match status" value="1"/>
</dbReference>
<feature type="site" description="Participates in a stacking interaction with the thymidine ring of dTDP-4-oxo-6-deoxyglucose" evidence="6">
    <location>
        <position position="138"/>
    </location>
</feature>
<name>A0A9Q6ZAE4_MYROD</name>
<evidence type="ECO:0000256" key="2">
    <source>
        <dbReference type="ARBA" id="ARBA00001997"/>
    </source>
</evidence>
<gene>
    <name evidence="8" type="primary">rfbC</name>
    <name evidence="8" type="ORF">I6I88_17210</name>
</gene>
<evidence type="ECO:0000256" key="6">
    <source>
        <dbReference type="PIRSR" id="PIRSR600888-3"/>
    </source>
</evidence>
<dbReference type="EMBL" id="CP068108">
    <property type="protein sequence ID" value="QQT99879.1"/>
    <property type="molecule type" value="Genomic_DNA"/>
</dbReference>
<dbReference type="GO" id="GO:0008830">
    <property type="term" value="F:dTDP-4-dehydrorhamnose 3,5-epimerase activity"/>
    <property type="evidence" value="ECO:0007669"/>
    <property type="project" value="UniProtKB-UniRule"/>
</dbReference>
<proteinExistence type="inferred from homology"/>
<protein>
    <recommendedName>
        <fullName evidence="4 7">dTDP-4-dehydrorhamnose 3,5-epimerase</fullName>
        <ecNumber evidence="3 7">5.1.3.13</ecNumber>
    </recommendedName>
    <alternativeName>
        <fullName evidence="7">Thymidine diphospho-4-keto-rhamnose 3,5-epimerase</fullName>
    </alternativeName>
</protein>
<dbReference type="OrthoDB" id="9800680at2"/>
<comment type="pathway">
    <text evidence="7">Carbohydrate biosynthesis; dTDP-L-rhamnose biosynthesis.</text>
</comment>
<dbReference type="InterPro" id="IPR000888">
    <property type="entry name" value="RmlC-like"/>
</dbReference>
<dbReference type="AlphaFoldDB" id="A0A9Q6ZAE4"/>
<comment type="function">
    <text evidence="2 7">Catalyzes the epimerization of the C3' and C5'positions of dTDP-6-deoxy-D-xylo-4-hexulose, forming dTDP-6-deoxy-L-lyxo-4-hexulose.</text>
</comment>
<dbReference type="Gene3D" id="2.60.120.10">
    <property type="entry name" value="Jelly Rolls"/>
    <property type="match status" value="1"/>
</dbReference>
<evidence type="ECO:0000313" key="8">
    <source>
        <dbReference type="EMBL" id="QQT99879.1"/>
    </source>
</evidence>
<comment type="similarity">
    <text evidence="7">Belongs to the dTDP-4-dehydrorhamnose 3,5-epimerase family.</text>
</comment>
<dbReference type="NCBIfam" id="TIGR01221">
    <property type="entry name" value="rmlC"/>
    <property type="match status" value="1"/>
</dbReference>
<dbReference type="Proteomes" id="UP000596202">
    <property type="component" value="Chromosome"/>
</dbReference>